<evidence type="ECO:0000256" key="1">
    <source>
        <dbReference type="ARBA" id="ARBA00004418"/>
    </source>
</evidence>
<keyword evidence="6" id="KW-0282">Flagellum</keyword>
<dbReference type="InterPro" id="IPR013974">
    <property type="entry name" value="SAF"/>
</dbReference>
<keyword evidence="6" id="KW-0969">Cilium</keyword>
<comment type="caution">
    <text evidence="6">The sequence shown here is derived from an EMBL/GenBank/DDBJ whole genome shotgun (WGS) entry which is preliminary data.</text>
</comment>
<evidence type="ECO:0000256" key="2">
    <source>
        <dbReference type="ARBA" id="ARBA00022729"/>
    </source>
</evidence>
<reference evidence="7" key="1">
    <citation type="journal article" date="2019" name="Int. J. Syst. Evol. Microbiol.">
        <title>The Global Catalogue of Microorganisms (GCM) 10K type strain sequencing project: providing services to taxonomists for standard genome sequencing and annotation.</title>
        <authorList>
            <consortium name="The Broad Institute Genomics Platform"/>
            <consortium name="The Broad Institute Genome Sequencing Center for Infectious Disease"/>
            <person name="Wu L."/>
            <person name="Ma J."/>
        </authorList>
    </citation>
    <scope>NUCLEOTIDE SEQUENCE [LARGE SCALE GENOMIC DNA]</scope>
    <source>
        <strain evidence="7">CGMCC 1.16275</strain>
    </source>
</reference>
<protein>
    <submittedName>
        <fullName evidence="6">Flagellar basal body P-ring formation chaperone FlgA</fullName>
    </submittedName>
</protein>
<dbReference type="PANTHER" id="PTHR36307">
    <property type="entry name" value="FLAGELLA BASAL BODY P-RING FORMATION PROTEIN FLGA"/>
    <property type="match status" value="1"/>
</dbReference>
<feature type="signal peptide" evidence="4">
    <location>
        <begin position="1"/>
        <end position="26"/>
    </location>
</feature>
<accession>A0ABW2KSK4</accession>
<feature type="chain" id="PRO_5046086315" evidence="4">
    <location>
        <begin position="27"/>
        <end position="326"/>
    </location>
</feature>
<dbReference type="CDD" id="cd11614">
    <property type="entry name" value="SAF_CpaB_FlgA_like"/>
    <property type="match status" value="1"/>
</dbReference>
<dbReference type="NCBIfam" id="TIGR03170">
    <property type="entry name" value="flgA_cterm"/>
    <property type="match status" value="1"/>
</dbReference>
<dbReference type="EMBL" id="JBHTCM010000004">
    <property type="protein sequence ID" value="MFC7332233.1"/>
    <property type="molecule type" value="Genomic_DNA"/>
</dbReference>
<dbReference type="Proteomes" id="UP001596456">
    <property type="component" value="Unassembled WGS sequence"/>
</dbReference>
<dbReference type="InterPro" id="IPR039246">
    <property type="entry name" value="Flagellar_FlgA"/>
</dbReference>
<dbReference type="PANTHER" id="PTHR36307:SF1">
    <property type="entry name" value="FLAGELLA BASAL BODY P-RING FORMATION PROTEIN FLGA"/>
    <property type="match status" value="1"/>
</dbReference>
<keyword evidence="2 4" id="KW-0732">Signal</keyword>
<dbReference type="Gene3D" id="3.90.1210.10">
    <property type="entry name" value="Antifreeze-like/N-acetylneuraminic acid synthase C-terminal domain"/>
    <property type="match status" value="1"/>
</dbReference>
<evidence type="ECO:0000256" key="4">
    <source>
        <dbReference type="SAM" id="SignalP"/>
    </source>
</evidence>
<evidence type="ECO:0000313" key="6">
    <source>
        <dbReference type="EMBL" id="MFC7332233.1"/>
    </source>
</evidence>
<name>A0ABW2KSK4_9PROT</name>
<dbReference type="Gene3D" id="2.30.30.760">
    <property type="match status" value="1"/>
</dbReference>
<comment type="subcellular location">
    <subcellularLocation>
        <location evidence="1">Periplasm</location>
    </subcellularLocation>
</comment>
<dbReference type="Pfam" id="PF13144">
    <property type="entry name" value="ChapFlgA"/>
    <property type="match status" value="1"/>
</dbReference>
<proteinExistence type="predicted"/>
<dbReference type="SMART" id="SM00858">
    <property type="entry name" value="SAF"/>
    <property type="match status" value="1"/>
</dbReference>
<dbReference type="InterPro" id="IPR017585">
    <property type="entry name" value="SAF_FlgA"/>
</dbReference>
<evidence type="ECO:0000259" key="5">
    <source>
        <dbReference type="SMART" id="SM00858"/>
    </source>
</evidence>
<organism evidence="6 7">
    <name type="scientific">Rhodocista pekingensis</name>
    <dbReference type="NCBI Taxonomy" id="201185"/>
    <lineage>
        <taxon>Bacteria</taxon>
        <taxon>Pseudomonadati</taxon>
        <taxon>Pseudomonadota</taxon>
        <taxon>Alphaproteobacteria</taxon>
        <taxon>Rhodospirillales</taxon>
        <taxon>Azospirillaceae</taxon>
        <taxon>Rhodocista</taxon>
    </lineage>
</organism>
<keyword evidence="7" id="KW-1185">Reference proteome</keyword>
<gene>
    <name evidence="6" type="primary">flgA</name>
    <name evidence="6" type="ORF">ACFQPS_03600</name>
</gene>
<keyword evidence="3" id="KW-0574">Periplasm</keyword>
<sequence>MTSRSFIALLLAGTLLTGTFARTADAAEPRREATVSGDQVRLGDLFDGLPADQADRVVANAPEPGKRSWFDSPTLASLAAAHGIDWKPAGGADRTVVVRASIEVPREEIVASLKRAMLEIGAPAGLELTLENRSFALFLPEGVEPTVAFRNVRYDEMRNRVTADLVAPAEGPELVRQTIGARAQDMVEIPILNRRLGSGEVIGDQDITWIKVPRDRVGTDVVTDLENLVGLAARRTLAANQPVRGRDVRTPVVVARGALVTLLLQTPDMTLTAQGKALADGGLGETVRIVNTTSNRIVDATVAGPDLVTVLPPAVTAARRIQSASN</sequence>
<feature type="domain" description="SAF" evidence="5">
    <location>
        <begin position="187"/>
        <end position="249"/>
    </location>
</feature>
<evidence type="ECO:0000313" key="7">
    <source>
        <dbReference type="Proteomes" id="UP001596456"/>
    </source>
</evidence>
<keyword evidence="6" id="KW-0966">Cell projection</keyword>
<dbReference type="RefSeq" id="WP_377356505.1">
    <property type="nucleotide sequence ID" value="NZ_JBHTCM010000004.1"/>
</dbReference>
<evidence type="ECO:0000256" key="3">
    <source>
        <dbReference type="ARBA" id="ARBA00022764"/>
    </source>
</evidence>